<gene>
    <name evidence="2" type="ORF">PAHAL_2G068500</name>
</gene>
<feature type="compositionally biased region" description="Basic and acidic residues" evidence="1">
    <location>
        <begin position="36"/>
        <end position="46"/>
    </location>
</feature>
<feature type="region of interest" description="Disordered" evidence="1">
    <location>
        <begin position="1"/>
        <end position="144"/>
    </location>
</feature>
<dbReference type="Gramene" id="PVH63611">
    <property type="protein sequence ID" value="PVH63611"/>
    <property type="gene ID" value="PAHAL_2G068500"/>
</dbReference>
<reference evidence="2" key="1">
    <citation type="submission" date="2018-04" db="EMBL/GenBank/DDBJ databases">
        <title>WGS assembly of Panicum hallii.</title>
        <authorList>
            <person name="Lovell J."/>
            <person name="Jenkins J."/>
            <person name="Lowry D."/>
            <person name="Mamidi S."/>
            <person name="Sreedasyam A."/>
            <person name="Weng X."/>
            <person name="Barry K."/>
            <person name="Bonette J."/>
            <person name="Campitelli B."/>
            <person name="Daum C."/>
            <person name="Gordon S."/>
            <person name="Gould B."/>
            <person name="Lipzen A."/>
            <person name="Macqueen A."/>
            <person name="Palacio-Mejia J."/>
            <person name="Plott C."/>
            <person name="Shakirov E."/>
            <person name="Shu S."/>
            <person name="Yoshinaga Y."/>
            <person name="Zane M."/>
            <person name="Rokhsar D."/>
            <person name="Grimwood J."/>
            <person name="Schmutz J."/>
            <person name="Juenger T."/>
        </authorList>
    </citation>
    <scope>NUCLEOTIDE SEQUENCE [LARGE SCALE GENOMIC DNA]</scope>
    <source>
        <strain evidence="2">FIL2</strain>
    </source>
</reference>
<organism evidence="2">
    <name type="scientific">Panicum hallii</name>
    <dbReference type="NCBI Taxonomy" id="206008"/>
    <lineage>
        <taxon>Eukaryota</taxon>
        <taxon>Viridiplantae</taxon>
        <taxon>Streptophyta</taxon>
        <taxon>Embryophyta</taxon>
        <taxon>Tracheophyta</taxon>
        <taxon>Spermatophyta</taxon>
        <taxon>Magnoliopsida</taxon>
        <taxon>Liliopsida</taxon>
        <taxon>Poales</taxon>
        <taxon>Poaceae</taxon>
        <taxon>PACMAD clade</taxon>
        <taxon>Panicoideae</taxon>
        <taxon>Panicodae</taxon>
        <taxon>Paniceae</taxon>
        <taxon>Panicinae</taxon>
        <taxon>Panicum</taxon>
        <taxon>Panicum sect. Panicum</taxon>
    </lineage>
</organism>
<feature type="compositionally biased region" description="Gly residues" evidence="1">
    <location>
        <begin position="111"/>
        <end position="121"/>
    </location>
</feature>
<dbReference type="AlphaFoldDB" id="A0A2T8KN47"/>
<protein>
    <submittedName>
        <fullName evidence="2">Uncharacterized protein</fullName>
    </submittedName>
</protein>
<proteinExistence type="predicted"/>
<evidence type="ECO:0000313" key="2">
    <source>
        <dbReference type="EMBL" id="PVH63611.1"/>
    </source>
</evidence>
<feature type="compositionally biased region" description="Basic and acidic residues" evidence="1">
    <location>
        <begin position="125"/>
        <end position="144"/>
    </location>
</feature>
<dbReference type="Proteomes" id="UP000243499">
    <property type="component" value="Chromosome 2"/>
</dbReference>
<evidence type="ECO:0000256" key="1">
    <source>
        <dbReference type="SAM" id="MobiDB-lite"/>
    </source>
</evidence>
<dbReference type="EMBL" id="CM008047">
    <property type="protein sequence ID" value="PVH63611.1"/>
    <property type="molecule type" value="Genomic_DNA"/>
</dbReference>
<feature type="compositionally biased region" description="Basic and acidic residues" evidence="1">
    <location>
        <begin position="88"/>
        <end position="107"/>
    </location>
</feature>
<sequence>MAADAVPRRRQGGGDGAATATEAGPRRLSATSQTVRNERTCREDGGHLQQPNPRRENGRNGPSRRQTAAATGCTDREDEDGGGGGGDGRIRDGRQHDGRLEGRRRAADGAATGGEDGGGSGADEEGYRRDRETRRRRTGGDGNRREKNGYAALCCCCDSIYVMGLGLDLPPLTTHHDELTTRGQRSMTN</sequence>
<accession>A0A2T8KN47</accession>
<name>A0A2T8KN47_9POAL</name>